<evidence type="ECO:0000313" key="9">
    <source>
        <dbReference type="Proteomes" id="UP001199916"/>
    </source>
</evidence>
<evidence type="ECO:0000313" key="8">
    <source>
        <dbReference type="EMBL" id="MCE5170039.1"/>
    </source>
</evidence>
<feature type="domain" description="DAC" evidence="7">
    <location>
        <begin position="44"/>
        <end position="205"/>
    </location>
</feature>
<evidence type="ECO:0000256" key="3">
    <source>
        <dbReference type="ARBA" id="ARBA00022695"/>
    </source>
</evidence>
<dbReference type="RefSeq" id="WP_019422078.1">
    <property type="nucleotide sequence ID" value="NZ_JAJNBZ010000007.1"/>
</dbReference>
<dbReference type="Pfam" id="PF10372">
    <property type="entry name" value="CdaS_N"/>
    <property type="match status" value="1"/>
</dbReference>
<comment type="caution">
    <text evidence="8">The sequence shown here is derived from an EMBL/GenBank/DDBJ whole genome shotgun (WGS) entry which is preliminary data.</text>
</comment>
<evidence type="ECO:0000256" key="2">
    <source>
        <dbReference type="ARBA" id="ARBA00022679"/>
    </source>
</evidence>
<keyword evidence="6" id="KW-0812">Transmembrane</keyword>
<dbReference type="HAMAP" id="MF_00838">
    <property type="entry name" value="DacB"/>
    <property type="match status" value="1"/>
</dbReference>
<keyword evidence="6" id="KW-0472">Membrane</keyword>
<proteinExistence type="inferred from homology"/>
<dbReference type="InterPro" id="IPR034693">
    <property type="entry name" value="CdaS"/>
</dbReference>
<protein>
    <recommendedName>
        <fullName evidence="6">Diadenylate cyclase</fullName>
        <shortName evidence="6">DAC</shortName>
        <ecNumber evidence="6">2.7.7.85</ecNumber>
    </recommendedName>
    <alternativeName>
        <fullName evidence="6">Cyclic-di-AMP synthase</fullName>
        <shortName evidence="6">c-di-AMP synthase</shortName>
    </alternativeName>
</protein>
<evidence type="ECO:0000256" key="5">
    <source>
        <dbReference type="ARBA" id="ARBA00022840"/>
    </source>
</evidence>
<dbReference type="InterPro" id="IPR036888">
    <property type="entry name" value="DNA_integrity_DisA_N_sf"/>
</dbReference>
<keyword evidence="6" id="KW-1133">Transmembrane helix</keyword>
<dbReference type="Gene3D" id="3.40.1700.10">
    <property type="entry name" value="DNA integrity scanning protein, DisA, N-terminal domain"/>
    <property type="match status" value="1"/>
</dbReference>
<dbReference type="PANTHER" id="PTHR34185">
    <property type="entry name" value="DIADENYLATE CYCLASE"/>
    <property type="match status" value="1"/>
</dbReference>
<dbReference type="Gene3D" id="1.10.287.770">
    <property type="entry name" value="YojJ-like"/>
    <property type="match status" value="1"/>
</dbReference>
<dbReference type="InterPro" id="IPR050338">
    <property type="entry name" value="DisA"/>
</dbReference>
<keyword evidence="4 6" id="KW-0547">Nucleotide-binding</keyword>
<evidence type="ECO:0000259" key="7">
    <source>
        <dbReference type="PROSITE" id="PS51794"/>
    </source>
</evidence>
<dbReference type="InterPro" id="IPR019457">
    <property type="entry name" value="CdaS_N"/>
</dbReference>
<evidence type="ECO:0000256" key="4">
    <source>
        <dbReference type="ARBA" id="ARBA00022741"/>
    </source>
</evidence>
<dbReference type="PROSITE" id="PS51794">
    <property type="entry name" value="DAC"/>
    <property type="match status" value="1"/>
</dbReference>
<keyword evidence="5 6" id="KW-0067">ATP-binding</keyword>
<keyword evidence="6" id="KW-1003">Cell membrane</keyword>
<reference evidence="8 9" key="1">
    <citation type="submission" date="2021-11" db="EMBL/GenBank/DDBJ databases">
        <title>Draft genome sequence of Paenibacillus profundus YoMME, a new Gram-positive bacteria with exoelectrogenic properties.</title>
        <authorList>
            <person name="Hubenova Y."/>
            <person name="Hubenova E."/>
            <person name="Manasiev Y."/>
            <person name="Peykov S."/>
            <person name="Mitov M."/>
        </authorList>
    </citation>
    <scope>NUCLEOTIDE SEQUENCE [LARGE SCALE GENOMIC DNA]</scope>
    <source>
        <strain evidence="8 9">YoMME</strain>
    </source>
</reference>
<dbReference type="EC" id="2.7.7.85" evidence="6"/>
<dbReference type="GO" id="GO:0106408">
    <property type="term" value="F:diadenylate cyclase activity"/>
    <property type="evidence" value="ECO:0007669"/>
    <property type="project" value="UniProtKB-EC"/>
</dbReference>
<dbReference type="EMBL" id="JAJNBZ010000007">
    <property type="protein sequence ID" value="MCE5170039.1"/>
    <property type="molecule type" value="Genomic_DNA"/>
</dbReference>
<accession>A0ABS8YFP5</accession>
<sequence length="210" mass="23039">MQTENCNMSAVKRNLRQQLEQVFGDIRHSLDVLDRENNCLLGMFEHIRKQIIQIESTAASFYLNCYLSPYTDKYAELTLGINHLTQRRLGALIVVQREDSLENLIQPGTPIGATLTHSLLESIFISGSPLHDGAVIIRANEIVSAGNILPLSHSVPAGTKVGTRHRAATGLSERSDALVLVVSEERGTASFALNGKLYPIAPVNPNDEQP</sequence>
<gene>
    <name evidence="8" type="primary">cdaS</name>
    <name evidence="6" type="synonym">dacB</name>
    <name evidence="8" type="ORF">LQV63_12030</name>
</gene>
<dbReference type="SUPFAM" id="SSF143597">
    <property type="entry name" value="YojJ-like"/>
    <property type="match status" value="1"/>
</dbReference>
<comment type="subunit">
    <text evidence="6">Probably oligomerizes.</text>
</comment>
<dbReference type="PANTHER" id="PTHR34185:SF2">
    <property type="entry name" value="CYCLIC DI-AMP SYNTHASE CDAS"/>
    <property type="match status" value="1"/>
</dbReference>
<evidence type="ECO:0000256" key="1">
    <source>
        <dbReference type="ARBA" id="ARBA00000877"/>
    </source>
</evidence>
<comment type="catalytic activity">
    <reaction evidence="1 6">
        <text>2 ATP = 3',3'-c-di-AMP + 2 diphosphate</text>
        <dbReference type="Rhea" id="RHEA:35655"/>
        <dbReference type="ChEBI" id="CHEBI:30616"/>
        <dbReference type="ChEBI" id="CHEBI:33019"/>
        <dbReference type="ChEBI" id="CHEBI:71500"/>
        <dbReference type="EC" id="2.7.7.85"/>
    </reaction>
</comment>
<comment type="function">
    <text evidence="6">Catalyzes the condensation of 2 ATP molecules into cyclic di-AMP (c-di-AMP), a second messenger used to regulate differing processes in different bacteria.</text>
</comment>
<dbReference type="NCBIfam" id="NF038328">
    <property type="entry name" value="c-di-AMP_CdaS"/>
    <property type="match status" value="1"/>
</dbReference>
<dbReference type="Proteomes" id="UP001199916">
    <property type="component" value="Unassembled WGS sequence"/>
</dbReference>
<organism evidence="8 9">
    <name type="scientific">Paenibacillus profundus</name>
    <dbReference type="NCBI Taxonomy" id="1173085"/>
    <lineage>
        <taxon>Bacteria</taxon>
        <taxon>Bacillati</taxon>
        <taxon>Bacillota</taxon>
        <taxon>Bacilli</taxon>
        <taxon>Bacillales</taxon>
        <taxon>Paenibacillaceae</taxon>
        <taxon>Paenibacillus</taxon>
    </lineage>
</organism>
<keyword evidence="9" id="KW-1185">Reference proteome</keyword>
<name>A0ABS8YFP5_9BACL</name>
<keyword evidence="3 6" id="KW-0548">Nucleotidyltransferase</keyword>
<dbReference type="InterPro" id="IPR053472">
    <property type="entry name" value="DAC_CdaS-like"/>
</dbReference>
<dbReference type="Pfam" id="PF02457">
    <property type="entry name" value="DAC"/>
    <property type="match status" value="1"/>
</dbReference>
<keyword evidence="2 6" id="KW-0808">Transferase</keyword>
<comment type="similarity">
    <text evidence="6">Belongs to the adenylate cyclase family. DacB/CdaS subfamily.</text>
</comment>
<dbReference type="InterPro" id="IPR003390">
    <property type="entry name" value="DNA_integrity_scan_DisA_N"/>
</dbReference>
<evidence type="ECO:0000256" key="6">
    <source>
        <dbReference type="HAMAP-Rule" id="MF_00838"/>
    </source>
</evidence>